<keyword evidence="3" id="KW-1185">Reference proteome</keyword>
<dbReference type="Proteomes" id="UP000316196">
    <property type="component" value="Unassembled WGS sequence"/>
</dbReference>
<protein>
    <submittedName>
        <fullName evidence="2">Uncharacterized protein</fullName>
    </submittedName>
</protein>
<name>A0A542ZR85_9ACTN</name>
<proteinExistence type="predicted"/>
<comment type="caution">
    <text evidence="2">The sequence shown here is derived from an EMBL/GenBank/DDBJ whole genome shotgun (WGS) entry which is preliminary data.</text>
</comment>
<evidence type="ECO:0000313" key="2">
    <source>
        <dbReference type="EMBL" id="TQL62720.1"/>
    </source>
</evidence>
<accession>A0A542ZR85</accession>
<organism evidence="2 3">
    <name type="scientific">Propioniferax innocua</name>
    <dbReference type="NCBI Taxonomy" id="1753"/>
    <lineage>
        <taxon>Bacteria</taxon>
        <taxon>Bacillati</taxon>
        <taxon>Actinomycetota</taxon>
        <taxon>Actinomycetes</taxon>
        <taxon>Propionibacteriales</taxon>
        <taxon>Propionibacteriaceae</taxon>
        <taxon>Propioniferax</taxon>
    </lineage>
</organism>
<dbReference type="EMBL" id="VFOR01000001">
    <property type="protein sequence ID" value="TQL62720.1"/>
    <property type="molecule type" value="Genomic_DNA"/>
</dbReference>
<sequence>MTSTAGPNPSSRTWADLPPLQTPLFNQAPPCAEEPTHAPRIGAVASTNNTGAPGCSIAESMALREMELRESGPPPQSRQR</sequence>
<reference evidence="2 3" key="1">
    <citation type="submission" date="2019-06" db="EMBL/GenBank/DDBJ databases">
        <title>Sequencing the genomes of 1000 actinobacteria strains.</title>
        <authorList>
            <person name="Klenk H.-P."/>
        </authorList>
    </citation>
    <scope>NUCLEOTIDE SEQUENCE [LARGE SCALE GENOMIC DNA]</scope>
    <source>
        <strain evidence="2 3">DSM 8251</strain>
    </source>
</reference>
<gene>
    <name evidence="2" type="ORF">FB460_0507</name>
</gene>
<evidence type="ECO:0000313" key="3">
    <source>
        <dbReference type="Proteomes" id="UP000316196"/>
    </source>
</evidence>
<feature type="compositionally biased region" description="Polar residues" evidence="1">
    <location>
        <begin position="1"/>
        <end position="13"/>
    </location>
</feature>
<dbReference type="AlphaFoldDB" id="A0A542ZR85"/>
<feature type="region of interest" description="Disordered" evidence="1">
    <location>
        <begin position="1"/>
        <end position="36"/>
    </location>
</feature>
<evidence type="ECO:0000256" key="1">
    <source>
        <dbReference type="SAM" id="MobiDB-lite"/>
    </source>
</evidence>